<comment type="caution">
    <text evidence="3">The sequence shown here is derived from an EMBL/GenBank/DDBJ whole genome shotgun (WGS) entry which is preliminary data.</text>
</comment>
<feature type="domain" description="NIF system FeS cluster assembly NifU C-terminal" evidence="2">
    <location>
        <begin position="208"/>
        <end position="269"/>
    </location>
</feature>
<dbReference type="GO" id="GO:0005506">
    <property type="term" value="F:iron ion binding"/>
    <property type="evidence" value="ECO:0007669"/>
    <property type="project" value="InterPro"/>
</dbReference>
<dbReference type="GO" id="GO:0016226">
    <property type="term" value="P:iron-sulfur cluster assembly"/>
    <property type="evidence" value="ECO:0007669"/>
    <property type="project" value="InterPro"/>
</dbReference>
<evidence type="ECO:0000256" key="1">
    <source>
        <dbReference type="ARBA" id="ARBA00006420"/>
    </source>
</evidence>
<dbReference type="EMBL" id="NBIV01000018">
    <property type="protein sequence ID" value="PXF47887.1"/>
    <property type="molecule type" value="Genomic_DNA"/>
</dbReference>
<dbReference type="InterPro" id="IPR034904">
    <property type="entry name" value="FSCA_dom_sf"/>
</dbReference>
<name>A0A2V3J1P1_9FLOR</name>
<gene>
    <name evidence="3" type="ORF">BWQ96_02273</name>
</gene>
<dbReference type="SUPFAM" id="SSF117916">
    <property type="entry name" value="Fe-S cluster assembly (FSCA) domain-like"/>
    <property type="match status" value="1"/>
</dbReference>
<dbReference type="PANTHER" id="PTHR11178:SF15">
    <property type="entry name" value="NIFU-LIKE PROTEIN 1, CHLOROPLASTIC"/>
    <property type="match status" value="1"/>
</dbReference>
<sequence length="350" mass="38368">MLLFLTPVPISQLRSPNFLVSRCPNLRSRSVLPIKRGVKPPVKCHSSTNNKAITEAQYEDDGTRVIPVPIFIAATQEQLLKGVYALLDAEKEVVYIGMSTNVCESVETHLQNHPDDVYYVKLMTFAIPMVREMKLVVDSWILDNETTPKGNIESWQEADVQLAAQAALIPNTMVAQTSSNTIISPFESDPLANSEKKELMELSALNVDIVLDEVRPFLVSDGGNVSVINVDIEAGRVELELEGACSSCASATTTMKLGIEKVMKERFGDRLREVVAVDAQMASEGLSIESCEQALDSLKETLRGLGAYVSVYEIDEGEVVLSFTGPNNLKYGVEKALLEKVPGIEAVTFE</sequence>
<dbReference type="GO" id="GO:0051536">
    <property type="term" value="F:iron-sulfur cluster binding"/>
    <property type="evidence" value="ECO:0007669"/>
    <property type="project" value="InterPro"/>
</dbReference>
<accession>A0A2V3J1P1</accession>
<dbReference type="PANTHER" id="PTHR11178">
    <property type="entry name" value="IRON-SULFUR CLUSTER SCAFFOLD PROTEIN NFU-RELATED"/>
    <property type="match status" value="1"/>
</dbReference>
<evidence type="ECO:0000313" key="4">
    <source>
        <dbReference type="Proteomes" id="UP000247409"/>
    </source>
</evidence>
<reference evidence="3 4" key="1">
    <citation type="journal article" date="2018" name="Mol. Biol. Evol.">
        <title>Analysis of the draft genome of the red seaweed Gracilariopsis chorda provides insights into genome size evolution in Rhodophyta.</title>
        <authorList>
            <person name="Lee J."/>
            <person name="Yang E.C."/>
            <person name="Graf L."/>
            <person name="Yang J.H."/>
            <person name="Qiu H."/>
            <person name="Zel Zion U."/>
            <person name="Chan C.X."/>
            <person name="Stephens T.G."/>
            <person name="Weber A.P.M."/>
            <person name="Boo G.H."/>
            <person name="Boo S.M."/>
            <person name="Kim K.M."/>
            <person name="Shin Y."/>
            <person name="Jung M."/>
            <person name="Lee S.J."/>
            <person name="Yim H.S."/>
            <person name="Lee J.H."/>
            <person name="Bhattacharya D."/>
            <person name="Yoon H.S."/>
        </authorList>
    </citation>
    <scope>NUCLEOTIDE SEQUENCE [LARGE SCALE GENOMIC DNA]</scope>
    <source>
        <strain evidence="3 4">SKKU-2015</strain>
        <tissue evidence="3">Whole body</tissue>
    </source>
</reference>
<comment type="similarity">
    <text evidence="1">Belongs to the NifU family.</text>
</comment>
<evidence type="ECO:0000313" key="3">
    <source>
        <dbReference type="EMBL" id="PXF47887.1"/>
    </source>
</evidence>
<protein>
    <submittedName>
        <fullName evidence="3">NifU-like protein 1, chloroplastic</fullName>
    </submittedName>
</protein>
<dbReference type="Proteomes" id="UP000247409">
    <property type="component" value="Unassembled WGS sequence"/>
</dbReference>
<dbReference type="Gene3D" id="3.30.300.130">
    <property type="entry name" value="Fe-S cluster assembly (FSCA)"/>
    <property type="match status" value="2"/>
</dbReference>
<keyword evidence="4" id="KW-1185">Reference proteome</keyword>
<evidence type="ECO:0000259" key="2">
    <source>
        <dbReference type="Pfam" id="PF01106"/>
    </source>
</evidence>
<dbReference type="InterPro" id="IPR001075">
    <property type="entry name" value="NIF_FeS_clus_asmbl_NifU_C"/>
</dbReference>
<dbReference type="GO" id="GO:0005739">
    <property type="term" value="C:mitochondrion"/>
    <property type="evidence" value="ECO:0007669"/>
    <property type="project" value="TreeGrafter"/>
</dbReference>
<proteinExistence type="inferred from homology"/>
<organism evidence="3 4">
    <name type="scientific">Gracilariopsis chorda</name>
    <dbReference type="NCBI Taxonomy" id="448386"/>
    <lineage>
        <taxon>Eukaryota</taxon>
        <taxon>Rhodophyta</taxon>
        <taxon>Florideophyceae</taxon>
        <taxon>Rhodymeniophycidae</taxon>
        <taxon>Gracilariales</taxon>
        <taxon>Gracilariaceae</taxon>
        <taxon>Gracilariopsis</taxon>
    </lineage>
</organism>
<dbReference type="AlphaFoldDB" id="A0A2V3J1P1"/>
<dbReference type="OrthoDB" id="565552at2759"/>
<dbReference type="STRING" id="448386.A0A2V3J1P1"/>
<dbReference type="Pfam" id="PF01106">
    <property type="entry name" value="NifU"/>
    <property type="match status" value="1"/>
</dbReference>